<dbReference type="GO" id="GO:0003755">
    <property type="term" value="F:peptidyl-prolyl cis-trans isomerase activity"/>
    <property type="evidence" value="ECO:0007669"/>
    <property type="project" value="UniProtKB-UniRule"/>
</dbReference>
<dbReference type="GO" id="GO:0042026">
    <property type="term" value="P:protein refolding"/>
    <property type="evidence" value="ECO:0007669"/>
    <property type="project" value="UniProtKB-ARBA"/>
</dbReference>
<dbReference type="Pfam" id="PF00254">
    <property type="entry name" value="FKBP_C"/>
    <property type="match status" value="1"/>
</dbReference>
<dbReference type="SUPFAM" id="SSF54534">
    <property type="entry name" value="FKBP-like"/>
    <property type="match status" value="1"/>
</dbReference>
<accession>A0A7J4JP63</accession>
<feature type="domain" description="PPIase FKBP-type" evidence="11">
    <location>
        <begin position="78"/>
        <end position="143"/>
    </location>
</feature>
<reference evidence="13" key="1">
    <citation type="journal article" date="2020" name="bioRxiv">
        <title>A rank-normalized archaeal taxonomy based on genome phylogeny resolves widespread incomplete and uneven classifications.</title>
        <authorList>
            <person name="Rinke C."/>
            <person name="Chuvochina M."/>
            <person name="Mussig A.J."/>
            <person name="Chaumeil P.-A."/>
            <person name="Waite D.W."/>
            <person name="Whitman W.B."/>
            <person name="Parks D.H."/>
            <person name="Hugenholtz P."/>
        </authorList>
    </citation>
    <scope>NUCLEOTIDE SEQUENCE [LARGE SCALE GENOMIC DNA]</scope>
</reference>
<sequence length="224" mass="23125">MGVLLVLGCTQAGTSTQAGSGRPSAVAGGEPVKPLSAEAPAPATEALSTPAPVTPVAPAVGPVAEATPPVDGLVVEKGDTIRVFYKGTFDDGTVFDSTEKNGNRPMEFVAGMGLMILGFDAAVLGMKVGEEKSIHLSAEESYGLPDPKRVKEVSLAELKQQGIEPKVGDTLYAEGVPFPLSVVGVTATHASVDFNHPMVGKALNFWIKIENISKPEKAAEGSTQ</sequence>
<comment type="caution">
    <text evidence="12">The sequence shown here is derived from an EMBL/GenBank/DDBJ whole genome shotgun (WGS) entry which is preliminary data.</text>
</comment>
<evidence type="ECO:0000256" key="1">
    <source>
        <dbReference type="ARBA" id="ARBA00000971"/>
    </source>
</evidence>
<dbReference type="AlphaFoldDB" id="A0A7J4JP63"/>
<evidence type="ECO:0000256" key="9">
    <source>
        <dbReference type="RuleBase" id="RU003915"/>
    </source>
</evidence>
<dbReference type="EMBL" id="DUGH01000149">
    <property type="protein sequence ID" value="HIH16986.1"/>
    <property type="molecule type" value="Genomic_DNA"/>
</dbReference>
<comment type="similarity">
    <text evidence="3 9">Belongs to the FKBP-type PPIase family.</text>
</comment>
<organism evidence="12 13">
    <name type="scientific">Candidatus Iainarchaeum sp</name>
    <dbReference type="NCBI Taxonomy" id="3101447"/>
    <lineage>
        <taxon>Archaea</taxon>
        <taxon>Candidatus Iainarchaeota</taxon>
        <taxon>Candidatus Iainarchaeia</taxon>
        <taxon>Candidatus Iainarchaeales</taxon>
        <taxon>Candidatus Iainarchaeaceae</taxon>
        <taxon>Candidatus Iainarchaeum</taxon>
    </lineage>
</organism>
<dbReference type="GO" id="GO:0005737">
    <property type="term" value="C:cytoplasm"/>
    <property type="evidence" value="ECO:0007669"/>
    <property type="project" value="UniProtKB-SubCell"/>
</dbReference>
<dbReference type="PANTHER" id="PTHR47861">
    <property type="entry name" value="FKBP-TYPE PEPTIDYL-PROLYL CIS-TRANS ISOMERASE SLYD"/>
    <property type="match status" value="1"/>
</dbReference>
<evidence type="ECO:0000256" key="3">
    <source>
        <dbReference type="ARBA" id="ARBA00006577"/>
    </source>
</evidence>
<dbReference type="PANTHER" id="PTHR47861:SF3">
    <property type="entry name" value="FKBP-TYPE PEPTIDYL-PROLYL CIS-TRANS ISOMERASE SLYD"/>
    <property type="match status" value="1"/>
</dbReference>
<dbReference type="Gene3D" id="3.10.50.40">
    <property type="match status" value="1"/>
</dbReference>
<evidence type="ECO:0000256" key="5">
    <source>
        <dbReference type="ARBA" id="ARBA00023110"/>
    </source>
</evidence>
<keyword evidence="6" id="KW-0143">Chaperone</keyword>
<evidence type="ECO:0000256" key="8">
    <source>
        <dbReference type="PROSITE-ProRule" id="PRU00277"/>
    </source>
</evidence>
<evidence type="ECO:0000313" key="13">
    <source>
        <dbReference type="Proteomes" id="UP000564964"/>
    </source>
</evidence>
<evidence type="ECO:0000256" key="10">
    <source>
        <dbReference type="SAM" id="MobiDB-lite"/>
    </source>
</evidence>
<dbReference type="Proteomes" id="UP000564964">
    <property type="component" value="Unassembled WGS sequence"/>
</dbReference>
<comment type="catalytic activity">
    <reaction evidence="1 8 9">
        <text>[protein]-peptidylproline (omega=180) = [protein]-peptidylproline (omega=0)</text>
        <dbReference type="Rhea" id="RHEA:16237"/>
        <dbReference type="Rhea" id="RHEA-COMP:10747"/>
        <dbReference type="Rhea" id="RHEA-COMP:10748"/>
        <dbReference type="ChEBI" id="CHEBI:83833"/>
        <dbReference type="ChEBI" id="CHEBI:83834"/>
        <dbReference type="EC" id="5.2.1.8"/>
    </reaction>
</comment>
<dbReference type="InterPro" id="IPR046357">
    <property type="entry name" value="PPIase_dom_sf"/>
</dbReference>
<dbReference type="EC" id="5.2.1.8" evidence="9"/>
<evidence type="ECO:0000256" key="4">
    <source>
        <dbReference type="ARBA" id="ARBA00022490"/>
    </source>
</evidence>
<evidence type="ECO:0000256" key="6">
    <source>
        <dbReference type="ARBA" id="ARBA00023186"/>
    </source>
</evidence>
<evidence type="ECO:0000256" key="2">
    <source>
        <dbReference type="ARBA" id="ARBA00004496"/>
    </source>
</evidence>
<proteinExistence type="inferred from homology"/>
<evidence type="ECO:0000259" key="11">
    <source>
        <dbReference type="PROSITE" id="PS50059"/>
    </source>
</evidence>
<protein>
    <recommendedName>
        <fullName evidence="9">Peptidyl-prolyl cis-trans isomerase</fullName>
        <ecNumber evidence="9">5.2.1.8</ecNumber>
    </recommendedName>
</protein>
<keyword evidence="5 8" id="KW-0697">Rotamase</keyword>
<dbReference type="InterPro" id="IPR001179">
    <property type="entry name" value="PPIase_FKBP_dom"/>
</dbReference>
<comment type="subcellular location">
    <subcellularLocation>
        <location evidence="2">Cytoplasm</location>
    </subcellularLocation>
</comment>
<feature type="region of interest" description="Disordered" evidence="10">
    <location>
        <begin position="13"/>
        <end position="50"/>
    </location>
</feature>
<name>A0A7J4JP63_9ARCH</name>
<gene>
    <name evidence="12" type="ORF">HA252_06285</name>
</gene>
<evidence type="ECO:0000313" key="12">
    <source>
        <dbReference type="EMBL" id="HIH16986.1"/>
    </source>
</evidence>
<keyword evidence="7 8" id="KW-0413">Isomerase</keyword>
<keyword evidence="4" id="KW-0963">Cytoplasm</keyword>
<dbReference type="PROSITE" id="PS50059">
    <property type="entry name" value="FKBP_PPIASE"/>
    <property type="match status" value="1"/>
</dbReference>
<evidence type="ECO:0000256" key="7">
    <source>
        <dbReference type="ARBA" id="ARBA00023235"/>
    </source>
</evidence>